<dbReference type="Pfam" id="PF01370">
    <property type="entry name" value="Epimerase"/>
    <property type="match status" value="2"/>
</dbReference>
<sequence length="364" mass="38157">MAPQTVLITGGAGFIGSRLASRLVGEGHEVVIADVLHPQVHDGRGWPADTPEAAVRYPVDVTSASQCDALLRLCTPDVVVHLAAETGTGQSLTQASRHGRVNVVGTTELLDALARAGHVPEHVVLASSRAVYGEGRWSASDGSTYYAAPRSAAQLEAGQWDPQPPTAGLRAVAPLPHAAATTEPRPTNVYAATKLAQEHILGAWTVAMGSRFSVLRLQNVYGPGQSLSNPYTGIMSLFARKALAHEQIDVYEGGQIIRDLVFVDDVVAALQSCLGRSGSEPLLADIGSGRAVSLQEMAEFLAHETGAPEPLTSGHFRAGDVRAASADISHAATTLGYRPAVEPKAGLRRLLEWIAGDAPGDQGL</sequence>
<dbReference type="InterPro" id="IPR001509">
    <property type="entry name" value="Epimerase_deHydtase"/>
</dbReference>
<gene>
    <name evidence="3" type="ORF">SAMN05216574_11598</name>
</gene>
<feature type="domain" description="NAD-dependent epimerase/dehydratase" evidence="2">
    <location>
        <begin position="180"/>
        <end position="271"/>
    </location>
</feature>
<name>A0A1I2JD44_9ACTN</name>
<evidence type="ECO:0000313" key="3">
    <source>
        <dbReference type="EMBL" id="SFF51087.1"/>
    </source>
</evidence>
<evidence type="ECO:0000259" key="2">
    <source>
        <dbReference type="Pfam" id="PF01370"/>
    </source>
</evidence>
<organism evidence="3 4">
    <name type="scientific">Blastococcus tunisiensis</name>
    <dbReference type="NCBI Taxonomy" id="1798228"/>
    <lineage>
        <taxon>Bacteria</taxon>
        <taxon>Bacillati</taxon>
        <taxon>Actinomycetota</taxon>
        <taxon>Actinomycetes</taxon>
        <taxon>Geodermatophilales</taxon>
        <taxon>Geodermatophilaceae</taxon>
        <taxon>Blastococcus</taxon>
    </lineage>
</organism>
<dbReference type="InterPro" id="IPR036291">
    <property type="entry name" value="NAD(P)-bd_dom_sf"/>
</dbReference>
<keyword evidence="4" id="KW-1185">Reference proteome</keyword>
<dbReference type="PANTHER" id="PTHR43000">
    <property type="entry name" value="DTDP-D-GLUCOSE 4,6-DEHYDRATASE-RELATED"/>
    <property type="match status" value="1"/>
</dbReference>
<dbReference type="RefSeq" id="WP_217640776.1">
    <property type="nucleotide sequence ID" value="NZ_FOND01000015.1"/>
</dbReference>
<dbReference type="EMBL" id="FOND01000015">
    <property type="protein sequence ID" value="SFF51087.1"/>
    <property type="molecule type" value="Genomic_DNA"/>
</dbReference>
<dbReference type="STRING" id="1798228.SAMN05216574_11598"/>
<accession>A0A1I2JD44</accession>
<evidence type="ECO:0000256" key="1">
    <source>
        <dbReference type="ARBA" id="ARBA00007637"/>
    </source>
</evidence>
<reference evidence="4" key="1">
    <citation type="submission" date="2016-10" db="EMBL/GenBank/DDBJ databases">
        <authorList>
            <person name="Varghese N."/>
            <person name="Submissions S."/>
        </authorList>
    </citation>
    <scope>NUCLEOTIDE SEQUENCE [LARGE SCALE GENOMIC DNA]</scope>
    <source>
        <strain evidence="4">DSM 46838</strain>
    </source>
</reference>
<dbReference type="Gene3D" id="3.40.50.720">
    <property type="entry name" value="NAD(P)-binding Rossmann-like Domain"/>
    <property type="match status" value="1"/>
</dbReference>
<dbReference type="SUPFAM" id="SSF51735">
    <property type="entry name" value="NAD(P)-binding Rossmann-fold domains"/>
    <property type="match status" value="1"/>
</dbReference>
<dbReference type="Proteomes" id="UP000198589">
    <property type="component" value="Unassembled WGS sequence"/>
</dbReference>
<protein>
    <submittedName>
        <fullName evidence="3">dTDP-L-rhamnose 4-epimerase</fullName>
    </submittedName>
</protein>
<proteinExistence type="inferred from homology"/>
<feature type="domain" description="NAD-dependent epimerase/dehydratase" evidence="2">
    <location>
        <begin position="6"/>
        <end position="137"/>
    </location>
</feature>
<evidence type="ECO:0000313" key="4">
    <source>
        <dbReference type="Proteomes" id="UP000198589"/>
    </source>
</evidence>
<dbReference type="AlphaFoldDB" id="A0A1I2JD44"/>
<comment type="similarity">
    <text evidence="1">Belongs to the NAD(P)-dependent epimerase/dehydratase family.</text>
</comment>